<dbReference type="EMBL" id="CAJVCH010570732">
    <property type="protein sequence ID" value="CAG7835697.1"/>
    <property type="molecule type" value="Genomic_DNA"/>
</dbReference>
<evidence type="ECO:0000256" key="1">
    <source>
        <dbReference type="SAM" id="Phobius"/>
    </source>
</evidence>
<keyword evidence="1" id="KW-0812">Transmembrane</keyword>
<keyword evidence="1" id="KW-1133">Transmembrane helix</keyword>
<evidence type="ECO:0000313" key="3">
    <source>
        <dbReference type="Proteomes" id="UP000708208"/>
    </source>
</evidence>
<comment type="caution">
    <text evidence="2">The sequence shown here is derived from an EMBL/GenBank/DDBJ whole genome shotgun (WGS) entry which is preliminary data.</text>
</comment>
<reference evidence="2" key="1">
    <citation type="submission" date="2021-06" db="EMBL/GenBank/DDBJ databases">
        <authorList>
            <person name="Hodson N. C."/>
            <person name="Mongue J. A."/>
            <person name="Jaron S. K."/>
        </authorList>
    </citation>
    <scope>NUCLEOTIDE SEQUENCE</scope>
</reference>
<organism evidence="2 3">
    <name type="scientific">Allacma fusca</name>
    <dbReference type="NCBI Taxonomy" id="39272"/>
    <lineage>
        <taxon>Eukaryota</taxon>
        <taxon>Metazoa</taxon>
        <taxon>Ecdysozoa</taxon>
        <taxon>Arthropoda</taxon>
        <taxon>Hexapoda</taxon>
        <taxon>Collembola</taxon>
        <taxon>Symphypleona</taxon>
        <taxon>Sminthuridae</taxon>
        <taxon>Allacma</taxon>
    </lineage>
</organism>
<feature type="transmembrane region" description="Helical" evidence="1">
    <location>
        <begin position="88"/>
        <end position="105"/>
    </location>
</feature>
<gene>
    <name evidence="2" type="ORF">AFUS01_LOCUS45033</name>
</gene>
<proteinExistence type="predicted"/>
<accession>A0A8J2LGE6</accession>
<sequence length="120" mass="14128">MFRRKPFFAVRREHYLPDLHVVFTGIRTPFSLHLVPSLVVPYRHFPEIEGIPWRLNQNIFRVCYDDDGDGSVCVWVDDMARPWWLDRFLIASIFYFVAGVDAVWIETVGRQWSPEGMSPA</sequence>
<evidence type="ECO:0000313" key="2">
    <source>
        <dbReference type="EMBL" id="CAG7835697.1"/>
    </source>
</evidence>
<protein>
    <submittedName>
        <fullName evidence="2">Uncharacterized protein</fullName>
    </submittedName>
</protein>
<dbReference type="Proteomes" id="UP000708208">
    <property type="component" value="Unassembled WGS sequence"/>
</dbReference>
<dbReference type="AlphaFoldDB" id="A0A8J2LGE6"/>
<keyword evidence="3" id="KW-1185">Reference proteome</keyword>
<name>A0A8J2LGE6_9HEXA</name>
<keyword evidence="1" id="KW-0472">Membrane</keyword>